<dbReference type="Pfam" id="PF00155">
    <property type="entry name" value="Aminotran_1_2"/>
    <property type="match status" value="1"/>
</dbReference>
<evidence type="ECO:0000256" key="5">
    <source>
        <dbReference type="ARBA" id="ARBA00023163"/>
    </source>
</evidence>
<dbReference type="Gene3D" id="1.10.10.10">
    <property type="entry name" value="Winged helix-like DNA-binding domain superfamily/Winged helix DNA-binding domain"/>
    <property type="match status" value="1"/>
</dbReference>
<gene>
    <name evidence="7" type="ORF">C1S65_11875</name>
</gene>
<dbReference type="GO" id="GO:0003677">
    <property type="term" value="F:DNA binding"/>
    <property type="evidence" value="ECO:0007669"/>
    <property type="project" value="UniProtKB-KW"/>
</dbReference>
<dbReference type="InterPro" id="IPR015424">
    <property type="entry name" value="PyrdxlP-dep_Trfase"/>
</dbReference>
<dbReference type="SUPFAM" id="SSF53383">
    <property type="entry name" value="PLP-dependent transferases"/>
    <property type="match status" value="1"/>
</dbReference>
<dbReference type="AlphaFoldDB" id="A0AAD0L5P9"/>
<keyword evidence="3" id="KW-0805">Transcription regulation</keyword>
<keyword evidence="2" id="KW-0663">Pyridoxal phosphate</keyword>
<dbReference type="Gene3D" id="3.40.640.10">
    <property type="entry name" value="Type I PLP-dependent aspartate aminotransferase-like (Major domain)"/>
    <property type="match status" value="1"/>
</dbReference>
<protein>
    <submittedName>
        <fullName evidence="7">GntR family transcriptional regulator</fullName>
    </submittedName>
</protein>
<dbReference type="RefSeq" id="WP_112898122.1">
    <property type="nucleotide sequence ID" value="NZ_CP030750.1"/>
</dbReference>
<dbReference type="InterPro" id="IPR015421">
    <property type="entry name" value="PyrdxlP-dep_Trfase_major"/>
</dbReference>
<keyword evidence="4" id="KW-0238">DNA-binding</keyword>
<dbReference type="PANTHER" id="PTHR46577:SF2">
    <property type="entry name" value="TRANSCRIPTIONAL REGULATORY PROTEIN"/>
    <property type="match status" value="1"/>
</dbReference>
<dbReference type="PANTHER" id="PTHR46577">
    <property type="entry name" value="HTH-TYPE TRANSCRIPTIONAL REGULATORY PROTEIN GABR"/>
    <property type="match status" value="1"/>
</dbReference>
<accession>A0AAD0L5P9</accession>
<dbReference type="Pfam" id="PF00392">
    <property type="entry name" value="GntR"/>
    <property type="match status" value="1"/>
</dbReference>
<dbReference type="InterPro" id="IPR036390">
    <property type="entry name" value="WH_DNA-bd_sf"/>
</dbReference>
<evidence type="ECO:0000256" key="3">
    <source>
        <dbReference type="ARBA" id="ARBA00023015"/>
    </source>
</evidence>
<evidence type="ECO:0000313" key="7">
    <source>
        <dbReference type="EMBL" id="AXA24777.1"/>
    </source>
</evidence>
<dbReference type="GO" id="GO:0030170">
    <property type="term" value="F:pyridoxal phosphate binding"/>
    <property type="evidence" value="ECO:0007669"/>
    <property type="project" value="InterPro"/>
</dbReference>
<evidence type="ECO:0000256" key="2">
    <source>
        <dbReference type="ARBA" id="ARBA00022898"/>
    </source>
</evidence>
<evidence type="ECO:0000256" key="1">
    <source>
        <dbReference type="ARBA" id="ARBA00005384"/>
    </source>
</evidence>
<evidence type="ECO:0000256" key="4">
    <source>
        <dbReference type="ARBA" id="ARBA00023125"/>
    </source>
</evidence>
<dbReference type="InterPro" id="IPR051446">
    <property type="entry name" value="HTH_trans_reg/aminotransferase"/>
</dbReference>
<comment type="similarity">
    <text evidence="1">In the C-terminal section; belongs to the class-I pyridoxal-phosphate-dependent aminotransferase family.</text>
</comment>
<organism evidence="7 8">
    <name type="scientific">Pseudomonas putida</name>
    <name type="common">Arthrobacter siderocapsulatus</name>
    <dbReference type="NCBI Taxonomy" id="303"/>
    <lineage>
        <taxon>Bacteria</taxon>
        <taxon>Pseudomonadati</taxon>
        <taxon>Pseudomonadota</taxon>
        <taxon>Gammaproteobacteria</taxon>
        <taxon>Pseudomonadales</taxon>
        <taxon>Pseudomonadaceae</taxon>
        <taxon>Pseudomonas</taxon>
    </lineage>
</organism>
<dbReference type="InterPro" id="IPR000524">
    <property type="entry name" value="Tscrpt_reg_HTH_GntR"/>
</dbReference>
<dbReference type="GO" id="GO:0003700">
    <property type="term" value="F:DNA-binding transcription factor activity"/>
    <property type="evidence" value="ECO:0007669"/>
    <property type="project" value="InterPro"/>
</dbReference>
<reference evidence="7 8" key="1">
    <citation type="submission" date="2018-06" db="EMBL/GenBank/DDBJ databases">
        <title>The genome of Pseudomonas putida NX-1, a lignin degrader.</title>
        <authorList>
            <person name="Xu Z."/>
        </authorList>
    </citation>
    <scope>NUCLEOTIDE SEQUENCE [LARGE SCALE GENOMIC DNA]</scope>
    <source>
        <strain evidence="7 8">NX-1</strain>
    </source>
</reference>
<dbReference type="Gene3D" id="3.90.1150.10">
    <property type="entry name" value="Aspartate Aminotransferase, domain 1"/>
    <property type="match status" value="1"/>
</dbReference>
<keyword evidence="5" id="KW-0804">Transcription</keyword>
<dbReference type="SUPFAM" id="SSF46785">
    <property type="entry name" value="Winged helix' DNA-binding domain"/>
    <property type="match status" value="1"/>
</dbReference>
<dbReference type="PROSITE" id="PS50949">
    <property type="entry name" value="HTH_GNTR"/>
    <property type="match status" value="1"/>
</dbReference>
<feature type="domain" description="HTH gntR-type" evidence="6">
    <location>
        <begin position="8"/>
        <end position="76"/>
    </location>
</feature>
<dbReference type="SMART" id="SM00345">
    <property type="entry name" value="HTH_GNTR"/>
    <property type="match status" value="1"/>
</dbReference>
<name>A0AAD0L5P9_PSEPU</name>
<evidence type="ECO:0000313" key="8">
    <source>
        <dbReference type="Proteomes" id="UP000251617"/>
    </source>
</evidence>
<dbReference type="InterPro" id="IPR015422">
    <property type="entry name" value="PyrdxlP-dep_Trfase_small"/>
</dbReference>
<proteinExistence type="inferred from homology"/>
<evidence type="ECO:0000259" key="6">
    <source>
        <dbReference type="PROSITE" id="PS50949"/>
    </source>
</evidence>
<dbReference type="InterPro" id="IPR036388">
    <property type="entry name" value="WH-like_DNA-bd_sf"/>
</dbReference>
<dbReference type="InterPro" id="IPR004839">
    <property type="entry name" value="Aminotransferase_I/II_large"/>
</dbReference>
<sequence>MGRSVRREFAYQTVYRYLETLISHACEGGDPRLPSLRDLARRLRVSLATVQYAYSLLEREGRVHSVPKSGYFALVPVDGRASAPRAIARSGQCAPFILPPLPCGALEPLLLAHERRLARQSATTQSGNALLRSALAARHTRSSRQFWRAEDVHLATDVQALLQTLLLALDLQGGTVLVATPCCWQQLQVLQQLGVRVIEWPLDNQGGLDLGTLAQLFKRETVRLLLMPSCLATPPGRLMSLEEQREVARLLAGYPAWLLENDLDSEQCFAAPSATRLRDWVDPHWLLVMGSLEGMIGAEAPYAYVLSRHPAVCEAFVRRSFVLPPRRQQAVACLLTRGDVDSHLQQMRDRLQLRMAILCHAVEQHLGSLLSFSVPEGGRVLWCRLDLAVDVRQLLEASSTPALLAAPGNLFSLQESYDRHLLLAWQGDDAGELEDALGELGQRLQCLRANAKDRSD</sequence>
<dbReference type="Proteomes" id="UP000251617">
    <property type="component" value="Chromosome"/>
</dbReference>
<dbReference type="EMBL" id="CP030750">
    <property type="protein sequence ID" value="AXA24777.1"/>
    <property type="molecule type" value="Genomic_DNA"/>
</dbReference>